<gene>
    <name evidence="1" type="ORF">E2C01_064695</name>
</gene>
<reference evidence="1 2" key="1">
    <citation type="submission" date="2019-05" db="EMBL/GenBank/DDBJ databases">
        <title>Another draft genome of Portunus trituberculatus and its Hox gene families provides insights of decapod evolution.</title>
        <authorList>
            <person name="Jeong J.-H."/>
            <person name="Song I."/>
            <person name="Kim S."/>
            <person name="Choi T."/>
            <person name="Kim D."/>
            <person name="Ryu S."/>
            <person name="Kim W."/>
        </authorList>
    </citation>
    <scope>NUCLEOTIDE SEQUENCE [LARGE SCALE GENOMIC DNA]</scope>
    <source>
        <tissue evidence="1">Muscle</tissue>
    </source>
</reference>
<sequence length="89" mass="10125">MSHTHFPFSGNEAKYPRVRRIVRLLPPTPADTCMMYLPLPDWSPPSSSSSAFSSLTCFLHLLLHLLSPLSRCLFHFPSTHLSSDVTFMY</sequence>
<accession>A0A5B7HKH3</accession>
<proteinExistence type="predicted"/>
<name>A0A5B7HKH3_PORTR</name>
<dbReference type="Proteomes" id="UP000324222">
    <property type="component" value="Unassembled WGS sequence"/>
</dbReference>
<dbReference type="EMBL" id="VSRR010031150">
    <property type="protein sequence ID" value="MPC70446.1"/>
    <property type="molecule type" value="Genomic_DNA"/>
</dbReference>
<protein>
    <submittedName>
        <fullName evidence="1">Uncharacterized protein</fullName>
    </submittedName>
</protein>
<organism evidence="1 2">
    <name type="scientific">Portunus trituberculatus</name>
    <name type="common">Swimming crab</name>
    <name type="synonym">Neptunus trituberculatus</name>
    <dbReference type="NCBI Taxonomy" id="210409"/>
    <lineage>
        <taxon>Eukaryota</taxon>
        <taxon>Metazoa</taxon>
        <taxon>Ecdysozoa</taxon>
        <taxon>Arthropoda</taxon>
        <taxon>Crustacea</taxon>
        <taxon>Multicrustacea</taxon>
        <taxon>Malacostraca</taxon>
        <taxon>Eumalacostraca</taxon>
        <taxon>Eucarida</taxon>
        <taxon>Decapoda</taxon>
        <taxon>Pleocyemata</taxon>
        <taxon>Brachyura</taxon>
        <taxon>Eubrachyura</taxon>
        <taxon>Portunoidea</taxon>
        <taxon>Portunidae</taxon>
        <taxon>Portuninae</taxon>
        <taxon>Portunus</taxon>
    </lineage>
</organism>
<evidence type="ECO:0000313" key="2">
    <source>
        <dbReference type="Proteomes" id="UP000324222"/>
    </source>
</evidence>
<keyword evidence="2" id="KW-1185">Reference proteome</keyword>
<comment type="caution">
    <text evidence="1">The sequence shown here is derived from an EMBL/GenBank/DDBJ whole genome shotgun (WGS) entry which is preliminary data.</text>
</comment>
<dbReference type="AlphaFoldDB" id="A0A5B7HKH3"/>
<evidence type="ECO:0000313" key="1">
    <source>
        <dbReference type="EMBL" id="MPC70446.1"/>
    </source>
</evidence>